<sequence length="185" mass="18677">MTRRRAQLAVLVASVAILAGCAVPDPVVTRLPSDQARPVPSATPSDTATPAVPSADPGTVQDCAGAPVALTAGSPSLVLRGDCPSVQVEGNDLAVDLSAADIDVLGVEGDRLTVTVGETDSLTLQGNDSTVTARDIDDLTMTGDRNTVTATDSIDAVTVDGNDNVVRGIDDDAVISDGGARNSIQ</sequence>
<proteinExistence type="predicted"/>
<dbReference type="EMBL" id="CP044232">
    <property type="protein sequence ID" value="QEW03385.1"/>
    <property type="molecule type" value="Genomic_DNA"/>
</dbReference>
<evidence type="ECO:0000313" key="3">
    <source>
        <dbReference type="EMBL" id="QEW03385.1"/>
    </source>
</evidence>
<organism evidence="3 4">
    <name type="scientific">Microbacterium lushaniae</name>
    <dbReference type="NCBI Taxonomy" id="2614639"/>
    <lineage>
        <taxon>Bacteria</taxon>
        <taxon>Bacillati</taxon>
        <taxon>Actinomycetota</taxon>
        <taxon>Actinomycetes</taxon>
        <taxon>Micrococcales</taxon>
        <taxon>Microbacteriaceae</taxon>
        <taxon>Microbacterium</taxon>
    </lineage>
</organism>
<accession>A0A5J6L4R9</accession>
<evidence type="ECO:0000256" key="2">
    <source>
        <dbReference type="SAM" id="SignalP"/>
    </source>
</evidence>
<feature type="signal peptide" evidence="2">
    <location>
        <begin position="1"/>
        <end position="21"/>
    </location>
</feature>
<feature type="region of interest" description="Disordered" evidence="1">
    <location>
        <begin position="32"/>
        <end position="58"/>
    </location>
</feature>
<name>A0A5J6L4R9_9MICO</name>
<dbReference type="RefSeq" id="WP_150924844.1">
    <property type="nucleotide sequence ID" value="NZ_CP044232.1"/>
</dbReference>
<evidence type="ECO:0000256" key="1">
    <source>
        <dbReference type="SAM" id="MobiDB-lite"/>
    </source>
</evidence>
<dbReference type="AlphaFoldDB" id="A0A5J6L4R9"/>
<protein>
    <submittedName>
        <fullName evidence="3">DUF3060 domain-containing protein</fullName>
    </submittedName>
</protein>
<gene>
    <name evidence="3" type="ORF">F6J85_09920</name>
</gene>
<feature type="chain" id="PRO_5038731613" evidence="2">
    <location>
        <begin position="22"/>
        <end position="185"/>
    </location>
</feature>
<keyword evidence="4" id="KW-1185">Reference proteome</keyword>
<dbReference type="KEGG" id="mlz:F6J85_09920"/>
<reference evidence="4" key="1">
    <citation type="submission" date="2019-09" db="EMBL/GenBank/DDBJ databases">
        <title>Mumia zhuanghuii sp. nov. isolated from the intestinal contents of plateau pika (Ochotona curzoniae) in the Qinghai-Tibet plateau of China.</title>
        <authorList>
            <person name="Tian Z."/>
        </authorList>
    </citation>
    <scope>NUCLEOTIDE SEQUENCE [LARGE SCALE GENOMIC DNA]</scope>
    <source>
        <strain evidence="4">L-031</strain>
    </source>
</reference>
<dbReference type="Proteomes" id="UP000325516">
    <property type="component" value="Chromosome"/>
</dbReference>
<evidence type="ECO:0000313" key="4">
    <source>
        <dbReference type="Proteomes" id="UP000325516"/>
    </source>
</evidence>
<dbReference type="PROSITE" id="PS51257">
    <property type="entry name" value="PROKAR_LIPOPROTEIN"/>
    <property type="match status" value="1"/>
</dbReference>
<keyword evidence="2" id="KW-0732">Signal</keyword>